<reference evidence="1 2" key="1">
    <citation type="journal article" date="2014" name="Mol. Plant">
        <title>Chromosome Scale Genome Assembly and Transcriptome Profiling of Nannochloropsis gaditana in Nitrogen Depletion.</title>
        <authorList>
            <person name="Corteggiani Carpinelli E."/>
            <person name="Telatin A."/>
            <person name="Vitulo N."/>
            <person name="Forcato C."/>
            <person name="D'Angelo M."/>
            <person name="Schiavon R."/>
            <person name="Vezzi A."/>
            <person name="Giacometti G.M."/>
            <person name="Morosinotto T."/>
            <person name="Valle G."/>
        </authorList>
    </citation>
    <scope>NUCLEOTIDE SEQUENCE [LARGE SCALE GENOMIC DNA]</scope>
    <source>
        <strain evidence="1 2">B-31</strain>
    </source>
</reference>
<sequence>MLTFPCIIAGAKSRHKSCLRCGDTELRRCSNLQAKDSLQDEAQGYVASTLSLRRQDGPSYRYGLVYLLWRAVCSENERKL</sequence>
<evidence type="ECO:0000313" key="2">
    <source>
        <dbReference type="Proteomes" id="UP000019335"/>
    </source>
</evidence>
<comment type="caution">
    <text evidence="1">The sequence shown here is derived from an EMBL/GenBank/DDBJ whole genome shotgun (WGS) entry which is preliminary data.</text>
</comment>
<protein>
    <submittedName>
        <fullName evidence="1">Uncharacterized protein</fullName>
    </submittedName>
</protein>
<keyword evidence="2" id="KW-1185">Reference proteome</keyword>
<accession>W7TWT4</accession>
<dbReference type="EMBL" id="AZIL01001101">
    <property type="protein sequence ID" value="EWM24829.1"/>
    <property type="molecule type" value="Genomic_DNA"/>
</dbReference>
<name>W7TWT4_9STRA</name>
<dbReference type="Proteomes" id="UP000019335">
    <property type="component" value="Chromosome 12"/>
</dbReference>
<organism evidence="1 2">
    <name type="scientific">Nannochloropsis gaditana</name>
    <dbReference type="NCBI Taxonomy" id="72520"/>
    <lineage>
        <taxon>Eukaryota</taxon>
        <taxon>Sar</taxon>
        <taxon>Stramenopiles</taxon>
        <taxon>Ochrophyta</taxon>
        <taxon>Eustigmatophyceae</taxon>
        <taxon>Eustigmatales</taxon>
        <taxon>Monodopsidaceae</taxon>
        <taxon>Nannochloropsis</taxon>
    </lineage>
</organism>
<dbReference type="AlphaFoldDB" id="W7TWT4"/>
<proteinExistence type="predicted"/>
<evidence type="ECO:0000313" key="1">
    <source>
        <dbReference type="EMBL" id="EWM24829.1"/>
    </source>
</evidence>
<gene>
    <name evidence="1" type="ORF">Naga_100234g10</name>
</gene>